<protein>
    <recommendedName>
        <fullName evidence="11">Tyrosine--tRNA ligase</fullName>
        <ecNumber evidence="11">6.1.1.1</ecNumber>
    </recommendedName>
    <alternativeName>
        <fullName evidence="11">Tyrosyl-tRNA synthetase</fullName>
    </alternativeName>
</protein>
<dbReference type="PRINTS" id="PR01040">
    <property type="entry name" value="TRNASYNTHTYR"/>
</dbReference>
<dbReference type="GO" id="GO:0006397">
    <property type="term" value="P:mRNA processing"/>
    <property type="evidence" value="ECO:0007669"/>
    <property type="project" value="UniProtKB-KW"/>
</dbReference>
<keyword evidence="15" id="KW-1185">Reference proteome</keyword>
<dbReference type="InterPro" id="IPR002305">
    <property type="entry name" value="aa-tRNA-synth_Ic"/>
</dbReference>
<dbReference type="InterPro" id="IPR002307">
    <property type="entry name" value="Tyr-tRNA-ligase"/>
</dbReference>
<keyword evidence="4" id="KW-0507">mRNA processing</keyword>
<dbReference type="PANTHER" id="PTHR11766">
    <property type="entry name" value="TYROSYL-TRNA SYNTHETASE"/>
    <property type="match status" value="1"/>
</dbReference>
<dbReference type="InterPro" id="IPR001412">
    <property type="entry name" value="aa-tRNA-synth_I_CS"/>
</dbReference>
<dbReference type="GO" id="GO:0005524">
    <property type="term" value="F:ATP binding"/>
    <property type="evidence" value="ECO:0007669"/>
    <property type="project" value="UniProtKB-KW"/>
</dbReference>
<dbReference type="PROSITE" id="PS00178">
    <property type="entry name" value="AA_TRNA_LIGASE_I"/>
    <property type="match status" value="1"/>
</dbReference>
<accession>A0A9W8Z3V9</accession>
<feature type="compositionally biased region" description="Basic and acidic residues" evidence="12">
    <location>
        <begin position="622"/>
        <end position="633"/>
    </location>
</feature>
<dbReference type="CDD" id="cd00805">
    <property type="entry name" value="TyrRS_core"/>
    <property type="match status" value="1"/>
</dbReference>
<evidence type="ECO:0000256" key="7">
    <source>
        <dbReference type="ARBA" id="ARBA00022917"/>
    </source>
</evidence>
<proteinExistence type="inferred from homology"/>
<evidence type="ECO:0000313" key="14">
    <source>
        <dbReference type="EMBL" id="KAJ4397305.1"/>
    </source>
</evidence>
<feature type="domain" description="Tyrosyl-tRNA synthetase C-terminal" evidence="13">
    <location>
        <begin position="443"/>
        <end position="563"/>
    </location>
</feature>
<evidence type="ECO:0000256" key="2">
    <source>
        <dbReference type="ARBA" id="ARBA00005594"/>
    </source>
</evidence>
<dbReference type="InterPro" id="IPR032005">
    <property type="entry name" value="TyrRSs_C"/>
</dbReference>
<evidence type="ECO:0000313" key="15">
    <source>
        <dbReference type="Proteomes" id="UP001140453"/>
    </source>
</evidence>
<dbReference type="Pfam" id="PF16714">
    <property type="entry name" value="TyrRSs_C"/>
    <property type="match status" value="1"/>
</dbReference>
<comment type="caution">
    <text evidence="14">The sequence shown here is derived from an EMBL/GenBank/DDBJ whole genome shotgun (WGS) entry which is preliminary data.</text>
</comment>
<dbReference type="AlphaFoldDB" id="A0A9W8Z3V9"/>
<dbReference type="GO" id="GO:0005759">
    <property type="term" value="C:mitochondrial matrix"/>
    <property type="evidence" value="ECO:0007669"/>
    <property type="project" value="UniProtKB-SubCell"/>
</dbReference>
<comment type="subcellular location">
    <subcellularLocation>
        <location evidence="1">Mitochondrion matrix</location>
    </subcellularLocation>
</comment>
<dbReference type="InterPro" id="IPR036986">
    <property type="entry name" value="S4_RNA-bd_sf"/>
</dbReference>
<evidence type="ECO:0000256" key="11">
    <source>
        <dbReference type="RuleBase" id="RU361234"/>
    </source>
</evidence>
<dbReference type="GO" id="GO:0004831">
    <property type="term" value="F:tyrosine-tRNA ligase activity"/>
    <property type="evidence" value="ECO:0007669"/>
    <property type="project" value="UniProtKB-EC"/>
</dbReference>
<evidence type="ECO:0000256" key="4">
    <source>
        <dbReference type="ARBA" id="ARBA00022664"/>
    </source>
</evidence>
<dbReference type="Proteomes" id="UP001140453">
    <property type="component" value="Unassembled WGS sequence"/>
</dbReference>
<evidence type="ECO:0000256" key="3">
    <source>
        <dbReference type="ARBA" id="ARBA00022598"/>
    </source>
</evidence>
<dbReference type="FunFam" id="3.40.50.620:FF:000227">
    <property type="entry name" value="Tyrosine--tRNA ligase"/>
    <property type="match status" value="1"/>
</dbReference>
<keyword evidence="7 11" id="KW-0648">Protein biosynthesis</keyword>
<dbReference type="Gene3D" id="3.10.290.10">
    <property type="entry name" value="RNA-binding S4 domain"/>
    <property type="match status" value="1"/>
</dbReference>
<keyword evidence="9 11" id="KW-0030">Aminoacyl-tRNA synthetase</keyword>
<dbReference type="GO" id="GO:0003723">
    <property type="term" value="F:RNA binding"/>
    <property type="evidence" value="ECO:0007669"/>
    <property type="project" value="InterPro"/>
</dbReference>
<evidence type="ECO:0000256" key="9">
    <source>
        <dbReference type="ARBA" id="ARBA00023146"/>
    </source>
</evidence>
<sequence length="633" mass="71339">MAPTMLTRALPARAFICRSCLRARPVREHLQKRWLGTKYVAKLIKAQEAWAAHAEEISAGKRKNLFDELDARGFIKDIVGTKQILRETMRRKRIGAYAGVDPTAPSLHLGHMLAFMPLFWMYLHGYGSFTLIGGSTAKIGDPTGRTESRPQLSSAELTQNLTSIQYQLKTVWTNVEAFGRRFGWEHDWAWRRGIVNNNHWWNKKPMLEVMRQLGSHIRVGPMLGRDNVKTRLKSSGMSFSELAYPLMQGWDWYELFRQRGVQWQIGGSDQYGNILTGAECVKHCVKNEPDSAQQLPSGAYDQPMGFTVPLLTDSSGVKFGKSAGNALWLDPFKTTPYDLYGYLVRRSDDEVGRLLKLFTFHPLDTINTVMEEHMQDPRKRVAQHLLAHELVWLVHGKTVADRVQAEHRSVYGATQGAIDPSTGLSGPVPQDFEQYKAPPEHVHANNRPRIDLKLPRHILDNSLARIVYASGLSTSIGDADRSIKAGGVYIGGQPGGGIKYQTGMVVGQLQFTPMKTWSKEENKKFLIDDKLLLIRKGKHNLRCIELVSDEEWKKLGLEYPGEPRTGAFRKAMSKLNSSIEGARSLMKESGTLAEEDKVDVMADTTKMNETGRRRVKGLTQQAEKEGLVQGDKW</sequence>
<dbReference type="EC" id="6.1.1.1" evidence="11"/>
<dbReference type="SUPFAM" id="SSF55174">
    <property type="entry name" value="Alpha-L RNA-binding motif"/>
    <property type="match status" value="1"/>
</dbReference>
<dbReference type="GO" id="GO:0006437">
    <property type="term" value="P:tyrosyl-tRNA aminoacylation"/>
    <property type="evidence" value="ECO:0007669"/>
    <property type="project" value="InterPro"/>
</dbReference>
<feature type="region of interest" description="Disordered" evidence="12">
    <location>
        <begin position="609"/>
        <end position="633"/>
    </location>
</feature>
<dbReference type="InterPro" id="IPR014729">
    <property type="entry name" value="Rossmann-like_a/b/a_fold"/>
</dbReference>
<keyword evidence="6 11" id="KW-0067">ATP-binding</keyword>
<keyword evidence="8" id="KW-0809">Transit peptide</keyword>
<evidence type="ECO:0000256" key="8">
    <source>
        <dbReference type="ARBA" id="ARBA00022946"/>
    </source>
</evidence>
<dbReference type="EMBL" id="JAPEVB010000001">
    <property type="protein sequence ID" value="KAJ4397305.1"/>
    <property type="molecule type" value="Genomic_DNA"/>
</dbReference>
<keyword evidence="5 11" id="KW-0547">Nucleotide-binding</keyword>
<dbReference type="PANTHER" id="PTHR11766:SF0">
    <property type="entry name" value="TYROSINE--TRNA LIGASE, MITOCHONDRIAL"/>
    <property type="match status" value="1"/>
</dbReference>
<evidence type="ECO:0000256" key="10">
    <source>
        <dbReference type="ARBA" id="ARBA00048248"/>
    </source>
</evidence>
<evidence type="ECO:0000256" key="1">
    <source>
        <dbReference type="ARBA" id="ARBA00004305"/>
    </source>
</evidence>
<gene>
    <name evidence="14" type="primary">MSY1</name>
    <name evidence="14" type="ORF">N0V93_001529</name>
</gene>
<dbReference type="SUPFAM" id="SSF52374">
    <property type="entry name" value="Nucleotidylyl transferase"/>
    <property type="match status" value="1"/>
</dbReference>
<name>A0A9W8Z3V9_9PEZI</name>
<evidence type="ECO:0000256" key="5">
    <source>
        <dbReference type="ARBA" id="ARBA00022741"/>
    </source>
</evidence>
<dbReference type="GO" id="GO:0005829">
    <property type="term" value="C:cytosol"/>
    <property type="evidence" value="ECO:0007669"/>
    <property type="project" value="TreeGrafter"/>
</dbReference>
<organism evidence="14 15">
    <name type="scientific">Gnomoniopsis smithogilvyi</name>
    <dbReference type="NCBI Taxonomy" id="1191159"/>
    <lineage>
        <taxon>Eukaryota</taxon>
        <taxon>Fungi</taxon>
        <taxon>Dikarya</taxon>
        <taxon>Ascomycota</taxon>
        <taxon>Pezizomycotina</taxon>
        <taxon>Sordariomycetes</taxon>
        <taxon>Sordariomycetidae</taxon>
        <taxon>Diaporthales</taxon>
        <taxon>Gnomoniaceae</taxon>
        <taxon>Gnomoniopsis</taxon>
    </lineage>
</organism>
<dbReference type="Gene3D" id="3.40.50.620">
    <property type="entry name" value="HUPs"/>
    <property type="match status" value="1"/>
</dbReference>
<dbReference type="Gene3D" id="1.10.240.10">
    <property type="entry name" value="Tyrosyl-Transfer RNA Synthetase"/>
    <property type="match status" value="1"/>
</dbReference>
<dbReference type="Pfam" id="PF00579">
    <property type="entry name" value="tRNA-synt_1b"/>
    <property type="match status" value="1"/>
</dbReference>
<evidence type="ECO:0000256" key="12">
    <source>
        <dbReference type="SAM" id="MobiDB-lite"/>
    </source>
</evidence>
<comment type="catalytic activity">
    <reaction evidence="10 11">
        <text>tRNA(Tyr) + L-tyrosine + ATP = L-tyrosyl-tRNA(Tyr) + AMP + diphosphate + H(+)</text>
        <dbReference type="Rhea" id="RHEA:10220"/>
        <dbReference type="Rhea" id="RHEA-COMP:9706"/>
        <dbReference type="Rhea" id="RHEA-COMP:9707"/>
        <dbReference type="ChEBI" id="CHEBI:15378"/>
        <dbReference type="ChEBI" id="CHEBI:30616"/>
        <dbReference type="ChEBI" id="CHEBI:33019"/>
        <dbReference type="ChEBI" id="CHEBI:58315"/>
        <dbReference type="ChEBI" id="CHEBI:78442"/>
        <dbReference type="ChEBI" id="CHEBI:78536"/>
        <dbReference type="ChEBI" id="CHEBI:456215"/>
        <dbReference type="EC" id="6.1.1.1"/>
    </reaction>
</comment>
<dbReference type="OrthoDB" id="337870at2759"/>
<dbReference type="FunFam" id="1.10.240.10:FF:000001">
    <property type="entry name" value="Tyrosine--tRNA ligase"/>
    <property type="match status" value="1"/>
</dbReference>
<comment type="similarity">
    <text evidence="2 11">Belongs to the class-I aminoacyl-tRNA synthetase family.</text>
</comment>
<keyword evidence="3 11" id="KW-0436">Ligase</keyword>
<dbReference type="NCBIfam" id="TIGR00234">
    <property type="entry name" value="tyrS"/>
    <property type="match status" value="1"/>
</dbReference>
<evidence type="ECO:0000256" key="6">
    <source>
        <dbReference type="ARBA" id="ARBA00022840"/>
    </source>
</evidence>
<dbReference type="InterPro" id="IPR024088">
    <property type="entry name" value="Tyr-tRNA-ligase_bac-type"/>
</dbReference>
<reference evidence="14" key="1">
    <citation type="submission" date="2022-10" db="EMBL/GenBank/DDBJ databases">
        <title>Tapping the CABI collections for fungal endophytes: first genome assemblies for Collariella, Neodidymelliopsis, Ascochyta clinopodiicola, Didymella pomorum, Didymosphaeria variabile, Neocosmospora piperis and Neocucurbitaria cava.</title>
        <authorList>
            <person name="Hill R."/>
        </authorList>
    </citation>
    <scope>NUCLEOTIDE SEQUENCE</scope>
    <source>
        <strain evidence="14">IMI 355082</strain>
    </source>
</reference>
<evidence type="ECO:0000259" key="13">
    <source>
        <dbReference type="Pfam" id="PF16714"/>
    </source>
</evidence>